<keyword evidence="4" id="KW-1185">Reference proteome</keyword>
<dbReference type="AlphaFoldDB" id="A0A2K1QIE6"/>
<dbReference type="InParanoid" id="A0A2K1QIE6"/>
<evidence type="ECO:0000259" key="2">
    <source>
        <dbReference type="SMART" id="SM00257"/>
    </source>
</evidence>
<organism evidence="3 4">
    <name type="scientific">Sphaceloma murrayae</name>
    <dbReference type="NCBI Taxonomy" id="2082308"/>
    <lineage>
        <taxon>Eukaryota</taxon>
        <taxon>Fungi</taxon>
        <taxon>Dikarya</taxon>
        <taxon>Ascomycota</taxon>
        <taxon>Pezizomycotina</taxon>
        <taxon>Dothideomycetes</taxon>
        <taxon>Dothideomycetidae</taxon>
        <taxon>Myriangiales</taxon>
        <taxon>Elsinoaceae</taxon>
        <taxon>Sphaceloma</taxon>
    </lineage>
</organism>
<dbReference type="InterPro" id="IPR018392">
    <property type="entry name" value="LysM"/>
</dbReference>
<dbReference type="Pfam" id="PF01476">
    <property type="entry name" value="LysM"/>
    <property type="match status" value="1"/>
</dbReference>
<dbReference type="InterPro" id="IPR036779">
    <property type="entry name" value="LysM_dom_sf"/>
</dbReference>
<sequence>MSRTITVHNKSGQSQTFLVHGWNKNQNIGVPAHGKINLNAPDGSSGAIIALHDGVEGEPAEITKKGFAGNDFFDMSYIVGLGGSLTIMQAGDRSTLKGHPTLMQACNATWQKTDQGTRNAIKQWVHLDGSGKVIRVDKPAANPKLEDWVRTFAGGYGYVGVGAWKDDAGHPQDNEQSSAVKGNKDILITYNDGNGDANPDDSAPAPKQGPAGNKYTIKAGDTLFSIGKAHNWTVQRYKQRILATNPIAQDHAIVPSAEELDALRTPNTDASPSITLAATATPKPAPKGPGIDLTNKSAHAETYFFFDNYWNGNGTAGANFDKTLKAVVVQPGKISFVPLPITFKGRAQRGKLIPATWAEFQMRASDDGKAHGDIGVQQGNDGPVVLRSTDGSGASNGFDKVVQAPREALRKGADGKVVIDATVGNWMGGPNRAAIKA</sequence>
<dbReference type="Proteomes" id="UP000243797">
    <property type="component" value="Unassembled WGS sequence"/>
</dbReference>
<accession>A0A2K1QIE6</accession>
<protein>
    <recommendedName>
        <fullName evidence="2">LysM domain-containing protein</fullName>
    </recommendedName>
</protein>
<dbReference type="OrthoDB" id="5959761at2759"/>
<feature type="region of interest" description="Disordered" evidence="1">
    <location>
        <begin position="187"/>
        <end position="214"/>
    </location>
</feature>
<evidence type="ECO:0000256" key="1">
    <source>
        <dbReference type="SAM" id="MobiDB-lite"/>
    </source>
</evidence>
<evidence type="ECO:0000313" key="4">
    <source>
        <dbReference type="Proteomes" id="UP000243797"/>
    </source>
</evidence>
<dbReference type="STRING" id="2082308.A0A2K1QIE6"/>
<dbReference type="SMART" id="SM00257">
    <property type="entry name" value="LysM"/>
    <property type="match status" value="1"/>
</dbReference>
<proteinExistence type="predicted"/>
<feature type="domain" description="LysM" evidence="2">
    <location>
        <begin position="214"/>
        <end position="266"/>
    </location>
</feature>
<name>A0A2K1QIE6_9PEZI</name>
<evidence type="ECO:0000313" key="3">
    <source>
        <dbReference type="EMBL" id="PNS14935.1"/>
    </source>
</evidence>
<dbReference type="CDD" id="cd00118">
    <property type="entry name" value="LysM"/>
    <property type="match status" value="1"/>
</dbReference>
<gene>
    <name evidence="3" type="ORF">CAC42_2164</name>
</gene>
<dbReference type="Gene3D" id="3.10.350.10">
    <property type="entry name" value="LysM domain"/>
    <property type="match status" value="1"/>
</dbReference>
<comment type="caution">
    <text evidence="3">The sequence shown here is derived from an EMBL/GenBank/DDBJ whole genome shotgun (WGS) entry which is preliminary data.</text>
</comment>
<dbReference type="EMBL" id="NKHZ01000081">
    <property type="protein sequence ID" value="PNS14935.1"/>
    <property type="molecule type" value="Genomic_DNA"/>
</dbReference>
<reference evidence="3 4" key="1">
    <citation type="submission" date="2017-06" db="EMBL/GenBank/DDBJ databases">
        <title>Draft genome sequence of a variant of Elsinoe murrayae.</title>
        <authorList>
            <person name="Cheng Q."/>
        </authorList>
    </citation>
    <scope>NUCLEOTIDE SEQUENCE [LARGE SCALE GENOMIC DNA]</scope>
    <source>
        <strain evidence="3 4">CQ-2017a</strain>
    </source>
</reference>